<evidence type="ECO:0000256" key="7">
    <source>
        <dbReference type="ARBA" id="ARBA00022989"/>
    </source>
</evidence>
<keyword evidence="7 9" id="KW-1133">Transmembrane helix</keyword>
<dbReference type="RefSeq" id="WP_103202495.1">
    <property type="nucleotide sequence ID" value="NZ_CVTD020000015.1"/>
</dbReference>
<keyword evidence="5 9" id="KW-0064">Aspartyl protease</keyword>
<sequence>MKQRIKHLIYFIILLAIDQASKYWARINLRKNGPISILPGVLKLQYHENTGAVWGILTGKTAMLSVITVILSILLVFLYFQIPKDKKYRPIQIIWVFILAGAVGNFIDRITLKYVVDFIYFELIDFPIFNIADSYLTVSCLLLLILGIFYYKESDLEFLDNIFKKRPKVNDAMDKENIKDDLSDGR</sequence>
<dbReference type="EC" id="3.4.23.36" evidence="9"/>
<evidence type="ECO:0000256" key="1">
    <source>
        <dbReference type="ARBA" id="ARBA00006139"/>
    </source>
</evidence>
<dbReference type="PROSITE" id="PS00855">
    <property type="entry name" value="SPASE_II"/>
    <property type="match status" value="1"/>
</dbReference>
<dbReference type="InterPro" id="IPR001872">
    <property type="entry name" value="Peptidase_A8"/>
</dbReference>
<proteinExistence type="inferred from homology"/>
<organism evidence="12 13">
    <name type="scientific">Herbinix hemicellulosilytica</name>
    <dbReference type="NCBI Taxonomy" id="1564487"/>
    <lineage>
        <taxon>Bacteria</taxon>
        <taxon>Bacillati</taxon>
        <taxon>Bacillota</taxon>
        <taxon>Clostridia</taxon>
        <taxon>Lachnospirales</taxon>
        <taxon>Lachnospiraceae</taxon>
        <taxon>Herbinix</taxon>
    </lineage>
</organism>
<dbReference type="OrthoDB" id="9810259at2"/>
<dbReference type="UniPathway" id="UPA00665"/>
<dbReference type="EMBL" id="CVTD020000015">
    <property type="protein sequence ID" value="CRZ34377.1"/>
    <property type="molecule type" value="Genomic_DNA"/>
</dbReference>
<feature type="active site" evidence="9">
    <location>
        <position position="117"/>
    </location>
</feature>
<keyword evidence="8 9" id="KW-0472">Membrane</keyword>
<evidence type="ECO:0000256" key="6">
    <source>
        <dbReference type="ARBA" id="ARBA00022801"/>
    </source>
</evidence>
<dbReference type="AlphaFoldDB" id="A0A0H5SFV9"/>
<dbReference type="PRINTS" id="PR00781">
    <property type="entry name" value="LIPOSIGPTASE"/>
</dbReference>
<dbReference type="PANTHER" id="PTHR33695:SF1">
    <property type="entry name" value="LIPOPROTEIN SIGNAL PEPTIDASE"/>
    <property type="match status" value="1"/>
</dbReference>
<keyword evidence="4 9" id="KW-0812">Transmembrane</keyword>
<comment type="similarity">
    <text evidence="1 9 11">Belongs to the peptidase A8 family.</text>
</comment>
<protein>
    <recommendedName>
        <fullName evidence="9">Lipoprotein signal peptidase</fullName>
        <ecNumber evidence="9">3.4.23.36</ecNumber>
    </recommendedName>
    <alternativeName>
        <fullName evidence="9">Prolipoprotein signal peptidase</fullName>
    </alternativeName>
    <alternativeName>
        <fullName evidence="9">Signal peptidase II</fullName>
        <shortName evidence="9">SPase II</shortName>
    </alternativeName>
</protein>
<dbReference type="GO" id="GO:0005886">
    <property type="term" value="C:plasma membrane"/>
    <property type="evidence" value="ECO:0007669"/>
    <property type="project" value="UniProtKB-SubCell"/>
</dbReference>
<evidence type="ECO:0000313" key="12">
    <source>
        <dbReference type="EMBL" id="CRZ34377.1"/>
    </source>
</evidence>
<comment type="catalytic activity">
    <reaction evidence="9 10">
        <text>Release of signal peptides from bacterial membrane prolipoproteins. Hydrolyzes -Xaa-Yaa-Zaa-|-(S,diacylglyceryl)Cys-, in which Xaa is hydrophobic (preferably Leu), and Yaa (Ala or Ser) and Zaa (Gly or Ala) have small, neutral side chains.</text>
        <dbReference type="EC" id="3.4.23.36"/>
    </reaction>
</comment>
<feature type="transmembrane region" description="Helical" evidence="9">
    <location>
        <begin position="132"/>
        <end position="151"/>
    </location>
</feature>
<gene>
    <name evidence="9" type="primary">lspA</name>
    <name evidence="12" type="ORF">HHT355_1175</name>
</gene>
<dbReference type="PANTHER" id="PTHR33695">
    <property type="entry name" value="LIPOPROTEIN SIGNAL PEPTIDASE"/>
    <property type="match status" value="1"/>
</dbReference>
<dbReference type="GO" id="GO:0006508">
    <property type="term" value="P:proteolysis"/>
    <property type="evidence" value="ECO:0007669"/>
    <property type="project" value="UniProtKB-KW"/>
</dbReference>
<keyword evidence="13" id="KW-1185">Reference proteome</keyword>
<evidence type="ECO:0000256" key="11">
    <source>
        <dbReference type="RuleBase" id="RU004181"/>
    </source>
</evidence>
<evidence type="ECO:0000256" key="4">
    <source>
        <dbReference type="ARBA" id="ARBA00022692"/>
    </source>
</evidence>
<dbReference type="HAMAP" id="MF_00161">
    <property type="entry name" value="LspA"/>
    <property type="match status" value="1"/>
</dbReference>
<reference evidence="12 13" key="1">
    <citation type="submission" date="2015-06" db="EMBL/GenBank/DDBJ databases">
        <authorList>
            <person name="Wibberg Daniel"/>
        </authorList>
    </citation>
    <scope>NUCLEOTIDE SEQUENCE [LARGE SCALE GENOMIC DNA]</scope>
    <source>
        <strain evidence="12 13">T3/55T</strain>
    </source>
</reference>
<keyword evidence="6 9" id="KW-0378">Hydrolase</keyword>
<evidence type="ECO:0000256" key="8">
    <source>
        <dbReference type="ARBA" id="ARBA00023136"/>
    </source>
</evidence>
<feature type="transmembrane region" description="Helical" evidence="9">
    <location>
        <begin position="62"/>
        <end position="80"/>
    </location>
</feature>
<name>A0A0H5SFV9_HERHM</name>
<accession>A0A0H5SFV9</accession>
<evidence type="ECO:0000256" key="3">
    <source>
        <dbReference type="ARBA" id="ARBA00022670"/>
    </source>
</evidence>
<dbReference type="Proteomes" id="UP000236497">
    <property type="component" value="Unassembled WGS sequence"/>
</dbReference>
<evidence type="ECO:0000313" key="13">
    <source>
        <dbReference type="Proteomes" id="UP000236497"/>
    </source>
</evidence>
<evidence type="ECO:0000256" key="2">
    <source>
        <dbReference type="ARBA" id="ARBA00022475"/>
    </source>
</evidence>
<comment type="caution">
    <text evidence="9">Lacks conserved residue(s) required for the propagation of feature annotation.</text>
</comment>
<feature type="active site" evidence="9">
    <location>
        <position position="133"/>
    </location>
</feature>
<comment type="pathway">
    <text evidence="9">Protein modification; lipoprotein biosynthesis (signal peptide cleavage).</text>
</comment>
<evidence type="ECO:0000256" key="10">
    <source>
        <dbReference type="RuleBase" id="RU000594"/>
    </source>
</evidence>
<dbReference type="NCBIfam" id="TIGR00077">
    <property type="entry name" value="lspA"/>
    <property type="match status" value="1"/>
</dbReference>
<evidence type="ECO:0000256" key="5">
    <source>
        <dbReference type="ARBA" id="ARBA00022750"/>
    </source>
</evidence>
<comment type="function">
    <text evidence="9 10">This protein specifically catalyzes the removal of signal peptides from prolipoproteins.</text>
</comment>
<comment type="subcellular location">
    <subcellularLocation>
        <location evidence="9">Cell membrane</location>
        <topology evidence="9">Multi-pass membrane protein</topology>
    </subcellularLocation>
</comment>
<keyword evidence="2 9" id="KW-1003">Cell membrane</keyword>
<keyword evidence="3 9" id="KW-0645">Protease</keyword>
<evidence type="ECO:0000256" key="9">
    <source>
        <dbReference type="HAMAP-Rule" id="MF_00161"/>
    </source>
</evidence>
<dbReference type="GO" id="GO:0004190">
    <property type="term" value="F:aspartic-type endopeptidase activity"/>
    <property type="evidence" value="ECO:0007669"/>
    <property type="project" value="UniProtKB-UniRule"/>
</dbReference>
<feature type="transmembrane region" description="Helical" evidence="9">
    <location>
        <begin position="92"/>
        <end position="112"/>
    </location>
</feature>
<dbReference type="Pfam" id="PF01252">
    <property type="entry name" value="Peptidase_A8"/>
    <property type="match status" value="1"/>
</dbReference>